<dbReference type="GO" id="GO:0000226">
    <property type="term" value="P:microtubule cytoskeleton organization"/>
    <property type="evidence" value="ECO:0007669"/>
    <property type="project" value="TreeGrafter"/>
</dbReference>
<dbReference type="PANTHER" id="PTHR12241">
    <property type="entry name" value="TUBULIN POLYGLUTAMYLASE"/>
    <property type="match status" value="1"/>
</dbReference>
<feature type="region of interest" description="Disordered" evidence="8">
    <location>
        <begin position="667"/>
        <end position="807"/>
    </location>
</feature>
<reference evidence="9" key="2">
    <citation type="submission" date="2020-02" db="EMBL/GenBank/DDBJ databases">
        <title>Esox lucius (northern pike) genome, fEsoLuc1, primary haplotype.</title>
        <authorList>
            <person name="Myers G."/>
            <person name="Karagic N."/>
            <person name="Meyer A."/>
            <person name="Pippel M."/>
            <person name="Reichard M."/>
            <person name="Winkler S."/>
            <person name="Tracey A."/>
            <person name="Sims Y."/>
            <person name="Howe K."/>
            <person name="Rhie A."/>
            <person name="Formenti G."/>
            <person name="Durbin R."/>
            <person name="Fedrigo O."/>
            <person name="Jarvis E.D."/>
        </authorList>
    </citation>
    <scope>NUCLEOTIDE SEQUENCE [LARGE SCALE GENOMIC DNA]</scope>
</reference>
<dbReference type="GO" id="GO:0005874">
    <property type="term" value="C:microtubule"/>
    <property type="evidence" value="ECO:0007669"/>
    <property type="project" value="UniProtKB-KW"/>
</dbReference>
<dbReference type="Gene3D" id="3.30.470.20">
    <property type="entry name" value="ATP-grasp fold, B domain"/>
    <property type="match status" value="1"/>
</dbReference>
<evidence type="ECO:0000256" key="4">
    <source>
        <dbReference type="ARBA" id="ARBA00022741"/>
    </source>
</evidence>
<keyword evidence="5" id="KW-0067">ATP-binding</keyword>
<keyword evidence="4" id="KW-0547">Nucleotide-binding</keyword>
<name>A0A3P8XP52_ESOLU</name>
<sequence length="1060" mass="120280">VRLALSSVYSCLTRDHACIAWTGLSRKTPVLVFFAEAIVSKDGNIRSVGERYNLAFKIVRTESRLVRGILTSHGFHEIHPNSNDFNLMWTGSHLKPYLLRSLQDFQKVNHFPRSYELTRKDRLYKNIQRMQQAHGFKNFHIVPQTYVLPSEYQEFCSSFVKDKGPWIIKPVASSRGRGIYLVSNPNQIPVDENILVSRYINNPLLIDDFKFDVRLYVLVTSYDPVTIYLYEEGLARFATVKYDRGTKNIKNQFMHLTNYSVNKKSSDYVSCDDPEVEDYGNKWSMSAMLRYLKQEGKDTTLLMGQVEDLVIKAVLSAELQIATACQMFVPHRTNCFELYGFDVLIDSNLKPWLLEVNLSPSLACDAPLDLKIKASMISDMFSLVGDSWTVSVYLCVHFPLLLQRQRPATANSTDTDRPKIGSKQEDSTLGLTAEEVKVLRRIREEDERRGGFIRIFPTPETWELYRNLNGYVQLHVVQYERKLLSLEARKQKQLHLAERSAMRRRRPGMAQGVCPHPADTVQARVAFSSYLRRVQMRLLKESRTNTDSGWPEKDNDQIELVIRFLKRAACNLQQDVRMVVPSRQLPLQDRQRILSHQLGEFIHFYTKETEEMVKKQETIKDEKHCINPSVFQEFTAVASESDLEEVLTFYTHKNKSASVFFGTKCRSTKPDNSNSQGSGEPATTENHNGEISTDQTTADRPAADQTTADLQRKEQSGVQSSQHSSDHVHIPKQDYRQNPPQCLPLHCPPPPPPSHPPSRSQSHLPSRYQTELPPRCQASGFSSPSALVPQPPPVTWAADRPAPSTAPPISQVLRRVQSFSSSGVAPSSVPGAVQVYSQKPSRPTSADHGNGNPPGRCLLHALVPACLFFYIYTLLQPSDGLPPAIVSALQKLSEKQAARQYATSSHISLLTQHVSPLLNLCFRKSSNSCSMQYTLTLEIYLRNVLCSQSPRPLKEGESLWDLETQSAYSLVTGVCPQQHYQPSAGSYQLQYAIQQLQQQRFQSRQLLSQSRIRHQIVHWGTLCSHLAKLFKVFFFQPLNKMVSSGNVLTGSLFLVSKHEF</sequence>
<evidence type="ECO:0000256" key="6">
    <source>
        <dbReference type="ARBA" id="ARBA00041448"/>
    </source>
</evidence>
<dbReference type="AlphaFoldDB" id="A0A3P8XP52"/>
<comment type="similarity">
    <text evidence="1">Belongs to the tubulin--tyrosine ligase family.</text>
</comment>
<proteinExistence type="inferred from homology"/>
<dbReference type="GO" id="GO:0036064">
    <property type="term" value="C:ciliary basal body"/>
    <property type="evidence" value="ECO:0007669"/>
    <property type="project" value="TreeGrafter"/>
</dbReference>
<evidence type="ECO:0000256" key="3">
    <source>
        <dbReference type="ARBA" id="ARBA00022701"/>
    </source>
</evidence>
<dbReference type="Bgee" id="ENSELUG00000007250">
    <property type="expression patterns" value="Expressed in brain and 15 other cell types or tissues"/>
</dbReference>
<dbReference type="STRING" id="8010.ENSELUP00000006321"/>
<protein>
    <recommendedName>
        <fullName evidence="6">Tubulin--tyrosine ligase-like protein 5</fullName>
    </recommendedName>
</protein>
<evidence type="ECO:0000256" key="8">
    <source>
        <dbReference type="SAM" id="MobiDB-lite"/>
    </source>
</evidence>
<dbReference type="Pfam" id="PF03133">
    <property type="entry name" value="TTL"/>
    <property type="match status" value="1"/>
</dbReference>
<dbReference type="GO" id="GO:0070740">
    <property type="term" value="F:tubulin-glutamic acid ligase activity"/>
    <property type="evidence" value="ECO:0007669"/>
    <property type="project" value="TreeGrafter"/>
</dbReference>
<feature type="compositionally biased region" description="Basic and acidic residues" evidence="8">
    <location>
        <begin position="724"/>
        <end position="735"/>
    </location>
</feature>
<keyword evidence="2" id="KW-0436">Ligase</keyword>
<dbReference type="GeneTree" id="ENSGT00940000162910"/>
<keyword evidence="3" id="KW-0493">Microtubule</keyword>
<evidence type="ECO:0000313" key="9">
    <source>
        <dbReference type="Ensembl" id="ENSELUP00000006321.3"/>
    </source>
</evidence>
<dbReference type="PANTHER" id="PTHR12241:SF145">
    <property type="entry name" value="TUBULIN POLYGLUTAMYLASE TTLL5"/>
    <property type="match status" value="1"/>
</dbReference>
<dbReference type="SUPFAM" id="SSF56059">
    <property type="entry name" value="Glutathione synthetase ATP-binding domain-like"/>
    <property type="match status" value="1"/>
</dbReference>
<comment type="catalytic activity">
    <reaction evidence="7">
        <text>L-glutamyl-[protein] + L-glutamate + ATP = gamma-L-glutamyl-L-glutamyl-[protein] + ADP + phosphate + H(+)</text>
        <dbReference type="Rhea" id="RHEA:60144"/>
        <dbReference type="Rhea" id="RHEA-COMP:10208"/>
        <dbReference type="Rhea" id="RHEA-COMP:15517"/>
        <dbReference type="ChEBI" id="CHEBI:15378"/>
        <dbReference type="ChEBI" id="CHEBI:29973"/>
        <dbReference type="ChEBI" id="CHEBI:29985"/>
        <dbReference type="ChEBI" id="CHEBI:30616"/>
        <dbReference type="ChEBI" id="CHEBI:43474"/>
        <dbReference type="ChEBI" id="CHEBI:143622"/>
        <dbReference type="ChEBI" id="CHEBI:456216"/>
    </reaction>
    <physiologicalReaction direction="left-to-right" evidence="7">
        <dbReference type="Rhea" id="RHEA:60145"/>
    </physiologicalReaction>
</comment>
<evidence type="ECO:0000313" key="10">
    <source>
        <dbReference type="Proteomes" id="UP000265140"/>
    </source>
</evidence>
<evidence type="ECO:0000256" key="1">
    <source>
        <dbReference type="ARBA" id="ARBA00006820"/>
    </source>
</evidence>
<feature type="compositionally biased region" description="Polar residues" evidence="8">
    <location>
        <begin position="670"/>
        <end position="709"/>
    </location>
</feature>
<accession>A0A3P8XP52</accession>
<reference evidence="9" key="4">
    <citation type="submission" date="2025-09" db="UniProtKB">
        <authorList>
            <consortium name="Ensembl"/>
        </authorList>
    </citation>
    <scope>IDENTIFICATION</scope>
</reference>
<feature type="compositionally biased region" description="Pro residues" evidence="8">
    <location>
        <begin position="746"/>
        <end position="756"/>
    </location>
</feature>
<reference evidence="9" key="3">
    <citation type="submission" date="2025-08" db="UniProtKB">
        <authorList>
            <consortium name="Ensembl"/>
        </authorList>
    </citation>
    <scope>IDENTIFICATION</scope>
</reference>
<dbReference type="Ensembl" id="ENSELUT00000009149.3">
    <property type="protein sequence ID" value="ENSELUP00000006321.3"/>
    <property type="gene ID" value="ENSELUG00000007250.3"/>
</dbReference>
<organism evidence="9 10">
    <name type="scientific">Esox lucius</name>
    <name type="common">Northern pike</name>
    <dbReference type="NCBI Taxonomy" id="8010"/>
    <lineage>
        <taxon>Eukaryota</taxon>
        <taxon>Metazoa</taxon>
        <taxon>Chordata</taxon>
        <taxon>Craniata</taxon>
        <taxon>Vertebrata</taxon>
        <taxon>Euteleostomi</taxon>
        <taxon>Actinopterygii</taxon>
        <taxon>Neopterygii</taxon>
        <taxon>Teleostei</taxon>
        <taxon>Protacanthopterygii</taxon>
        <taxon>Esociformes</taxon>
        <taxon>Esocidae</taxon>
        <taxon>Esox</taxon>
    </lineage>
</organism>
<dbReference type="GO" id="GO:0015631">
    <property type="term" value="F:tubulin binding"/>
    <property type="evidence" value="ECO:0007669"/>
    <property type="project" value="TreeGrafter"/>
</dbReference>
<reference evidence="10" key="1">
    <citation type="journal article" date="2014" name="PLoS ONE">
        <title>The genome and linkage map of the northern pike (Esox lucius): conserved synteny revealed between the salmonid sister group and the Neoteleostei.</title>
        <authorList>
            <person name="Rondeau E.B."/>
            <person name="Minkley D.R."/>
            <person name="Leong J.S."/>
            <person name="Messmer A.M."/>
            <person name="Jantzen J.R."/>
            <person name="von Schalburg K.R."/>
            <person name="Lemon C."/>
            <person name="Bird N.H."/>
            <person name="Koop B.F."/>
        </authorList>
    </citation>
    <scope>NUCLEOTIDE SEQUENCE</scope>
</reference>
<gene>
    <name evidence="9" type="primary">TTLL5</name>
</gene>
<evidence type="ECO:0000256" key="2">
    <source>
        <dbReference type="ARBA" id="ARBA00022598"/>
    </source>
</evidence>
<dbReference type="PROSITE" id="PS51221">
    <property type="entry name" value="TTL"/>
    <property type="match status" value="1"/>
</dbReference>
<dbReference type="Proteomes" id="UP000265140">
    <property type="component" value="Chromosome 15"/>
</dbReference>
<dbReference type="GO" id="GO:0005524">
    <property type="term" value="F:ATP binding"/>
    <property type="evidence" value="ECO:0007669"/>
    <property type="project" value="UniProtKB-KW"/>
</dbReference>
<evidence type="ECO:0000256" key="5">
    <source>
        <dbReference type="ARBA" id="ARBA00022840"/>
    </source>
</evidence>
<dbReference type="InterPro" id="IPR004344">
    <property type="entry name" value="TTL/TTLL_fam"/>
</dbReference>
<dbReference type="FunFam" id="3.30.470.20:FF:000009">
    <property type="entry name" value="tubulin polyglutamylase TTLL5 isoform X1"/>
    <property type="match status" value="1"/>
</dbReference>
<keyword evidence="10" id="KW-1185">Reference proteome</keyword>
<evidence type="ECO:0000256" key="7">
    <source>
        <dbReference type="ARBA" id="ARBA00049274"/>
    </source>
</evidence>
<feature type="compositionally biased region" description="Low complexity" evidence="8">
    <location>
        <begin position="757"/>
        <end position="767"/>
    </location>
</feature>